<evidence type="ECO:0000313" key="2">
    <source>
        <dbReference type="Proteomes" id="UP000502421"/>
    </source>
</evidence>
<dbReference type="KEGG" id="coy:HF329_32480"/>
<dbReference type="RefSeq" id="WP_168811143.1">
    <property type="nucleotide sequence ID" value="NZ_CP051205.1"/>
</dbReference>
<gene>
    <name evidence="1" type="ORF">HF329_32480</name>
</gene>
<name>A0AAE6ZM63_9BACT</name>
<dbReference type="Proteomes" id="UP000502421">
    <property type="component" value="Chromosome"/>
</dbReference>
<proteinExistence type="predicted"/>
<dbReference type="AlphaFoldDB" id="A0AAE6ZM63"/>
<sequence length="376" mass="42247">MNTSTGHCLYQITRTARTSLLFTFFLYACNQGIPGKTTADSTIAAGRSGTVATTAPARGQLSVELTGITEAEFGRHQPPALNQVEYDTARFRVASGELALPTDQGGAVVLKNNAGVPHDEDRLSYHYLGYLKPLHKYLVEVNRYEQDYVLLIDKVTGKKDTVSNFPVLSPDGRLIVSKRYNPYEEYEHIPPPTEDISIYTVDNPVIKRIFLQPSRWMARELYWKDNHTIYIKTWQKEGDDAATSDYLRMTVTSEKDTLQAAPVNASWKGTYVTVLHASGDDAGAHIEVALKVEGNTVTFTESGFQVNNKYLLAATEMDGQLFFTFKKVLEGGDVLVKSEKRFGRIEKEEGKYILYCPYLDEKENGGHRMSYPLKKK</sequence>
<organism evidence="1 2">
    <name type="scientific">Chitinophaga oryzae</name>
    <dbReference type="NCBI Taxonomy" id="2725414"/>
    <lineage>
        <taxon>Bacteria</taxon>
        <taxon>Pseudomonadati</taxon>
        <taxon>Bacteroidota</taxon>
        <taxon>Chitinophagia</taxon>
        <taxon>Chitinophagales</taxon>
        <taxon>Chitinophagaceae</taxon>
        <taxon>Chitinophaga</taxon>
    </lineage>
</organism>
<dbReference type="EMBL" id="CP051205">
    <property type="protein sequence ID" value="QJB35766.1"/>
    <property type="molecule type" value="Genomic_DNA"/>
</dbReference>
<reference evidence="2" key="1">
    <citation type="submission" date="2020-04" db="EMBL/GenBank/DDBJ databases">
        <authorList>
            <person name="Kittiwongwattana C."/>
        </authorList>
    </citation>
    <scope>NUCLEOTIDE SEQUENCE [LARGE SCALE GENOMIC DNA]</scope>
    <source>
        <strain evidence="2">1310</strain>
    </source>
</reference>
<protein>
    <submittedName>
        <fullName evidence="1">Uncharacterized protein</fullName>
    </submittedName>
</protein>
<evidence type="ECO:0000313" key="1">
    <source>
        <dbReference type="EMBL" id="QJB35766.1"/>
    </source>
</evidence>
<accession>A0AAE6ZM63</accession>